<sequence>MLGQFRRCAHLELRLPQTAFSFPRVSEALFDALCQDMPRLETFSLLEFHRAFEDAAESIESGNTGRVTAPTLLFAGRAPRLRLVRLSVADPRPIFGHAVFRSVTTVALDVHRGVSFHIFQYIAAIFPSVKHLALLLKTQGNAHVQDLAWTLALPEGLQHLVLNYHPDAHDYCVQVVRALRIRRGGVLSVWVRTPNGATRSQVVACLKALADTSPADICCMRFDHLPRVDRSAALAWDLEVSAWAAHESPSRPTHGILHTTPNGIWAHAFSLMRHITHLSLSETLFTFDPSFPSLAQLEVLTIGLLPPRVQKYAHSTIFLIPRTVREIYVFPALRKLNVAVSCDDDGSATRVAPDVLREFIENHLQYDAVRLETLGLQGVYILETVPMEVAALLVHFDNLTWEPARPPEVIIM</sequence>
<gene>
    <name evidence="1" type="ORF">EXIGLDRAFT_346292</name>
</gene>
<proteinExistence type="predicted"/>
<evidence type="ECO:0000313" key="2">
    <source>
        <dbReference type="Proteomes" id="UP000077266"/>
    </source>
</evidence>
<dbReference type="Proteomes" id="UP000077266">
    <property type="component" value="Unassembled WGS sequence"/>
</dbReference>
<name>A0A165CG55_EXIGL</name>
<protein>
    <recommendedName>
        <fullName evidence="3">F-box domain-containing protein</fullName>
    </recommendedName>
</protein>
<dbReference type="AlphaFoldDB" id="A0A165CG55"/>
<dbReference type="EMBL" id="KV426327">
    <property type="protein sequence ID" value="KZV82392.1"/>
    <property type="molecule type" value="Genomic_DNA"/>
</dbReference>
<reference evidence="1 2" key="1">
    <citation type="journal article" date="2016" name="Mol. Biol. Evol.">
        <title>Comparative Genomics of Early-Diverging Mushroom-Forming Fungi Provides Insights into the Origins of Lignocellulose Decay Capabilities.</title>
        <authorList>
            <person name="Nagy L.G."/>
            <person name="Riley R."/>
            <person name="Tritt A."/>
            <person name="Adam C."/>
            <person name="Daum C."/>
            <person name="Floudas D."/>
            <person name="Sun H."/>
            <person name="Yadav J.S."/>
            <person name="Pangilinan J."/>
            <person name="Larsson K.H."/>
            <person name="Matsuura K."/>
            <person name="Barry K."/>
            <person name="Labutti K."/>
            <person name="Kuo R."/>
            <person name="Ohm R.A."/>
            <person name="Bhattacharya S.S."/>
            <person name="Shirouzu T."/>
            <person name="Yoshinaga Y."/>
            <person name="Martin F.M."/>
            <person name="Grigoriev I.V."/>
            <person name="Hibbett D.S."/>
        </authorList>
    </citation>
    <scope>NUCLEOTIDE SEQUENCE [LARGE SCALE GENOMIC DNA]</scope>
    <source>
        <strain evidence="1 2">HHB12029</strain>
    </source>
</reference>
<evidence type="ECO:0000313" key="1">
    <source>
        <dbReference type="EMBL" id="KZV82392.1"/>
    </source>
</evidence>
<dbReference type="InParanoid" id="A0A165CG55"/>
<accession>A0A165CG55</accession>
<evidence type="ECO:0008006" key="3">
    <source>
        <dbReference type="Google" id="ProtNLM"/>
    </source>
</evidence>
<keyword evidence="2" id="KW-1185">Reference proteome</keyword>
<organism evidence="1 2">
    <name type="scientific">Exidia glandulosa HHB12029</name>
    <dbReference type="NCBI Taxonomy" id="1314781"/>
    <lineage>
        <taxon>Eukaryota</taxon>
        <taxon>Fungi</taxon>
        <taxon>Dikarya</taxon>
        <taxon>Basidiomycota</taxon>
        <taxon>Agaricomycotina</taxon>
        <taxon>Agaricomycetes</taxon>
        <taxon>Auriculariales</taxon>
        <taxon>Exidiaceae</taxon>
        <taxon>Exidia</taxon>
    </lineage>
</organism>